<accession>A0A6J5XME4</accession>
<sequence length="107" mass="12238">MELRDITNMPPCVPHSYSKQPRRPRKVRRKEAGECNKKANVVTKVQDSLRCGQCGRKSHNKRTCHKNLPPKTKIKKTKVEQTTRTSEAGPSTKTRRAKLARSMQKGK</sequence>
<reference evidence="3" key="1">
    <citation type="journal article" date="2020" name="Genome Biol.">
        <title>Gamete binning: chromosome-level and haplotype-resolved genome assembly enabled by high-throughput single-cell sequencing of gamete genomes.</title>
        <authorList>
            <person name="Campoy J.A."/>
            <person name="Sun H."/>
            <person name="Goel M."/>
            <person name="Jiao W.-B."/>
            <person name="Folz-Donahue K."/>
            <person name="Wang N."/>
            <person name="Rubio M."/>
            <person name="Liu C."/>
            <person name="Kukat C."/>
            <person name="Ruiz D."/>
            <person name="Huettel B."/>
            <person name="Schneeberger K."/>
        </authorList>
    </citation>
    <scope>NUCLEOTIDE SEQUENCE [LARGE SCALE GENOMIC DNA]</scope>
    <source>
        <strain evidence="3">cv. Rojo Pasion</strain>
    </source>
</reference>
<protein>
    <recommendedName>
        <fullName evidence="4">CCHC-type domain-containing protein</fullName>
    </recommendedName>
</protein>
<feature type="compositionally biased region" description="Basic residues" evidence="1">
    <location>
        <begin position="56"/>
        <end position="65"/>
    </location>
</feature>
<feature type="region of interest" description="Disordered" evidence="1">
    <location>
        <begin position="55"/>
        <end position="107"/>
    </location>
</feature>
<evidence type="ECO:0000313" key="3">
    <source>
        <dbReference type="Proteomes" id="UP000507245"/>
    </source>
</evidence>
<dbReference type="OrthoDB" id="1939383at2759"/>
<dbReference type="Proteomes" id="UP000507245">
    <property type="component" value="Unassembled WGS sequence"/>
</dbReference>
<proteinExistence type="predicted"/>
<feature type="compositionally biased region" description="Basic residues" evidence="1">
    <location>
        <begin position="20"/>
        <end position="29"/>
    </location>
</feature>
<name>A0A6J5XME4_PRUAR</name>
<dbReference type="AlphaFoldDB" id="A0A6J5XME4"/>
<gene>
    <name evidence="2" type="ORF">ORAREDHAP_LOCUS36776</name>
</gene>
<evidence type="ECO:0000313" key="2">
    <source>
        <dbReference type="EMBL" id="CAB4313563.1"/>
    </source>
</evidence>
<organism evidence="2 3">
    <name type="scientific">Prunus armeniaca</name>
    <name type="common">Apricot</name>
    <name type="synonym">Armeniaca vulgaris</name>
    <dbReference type="NCBI Taxonomy" id="36596"/>
    <lineage>
        <taxon>Eukaryota</taxon>
        <taxon>Viridiplantae</taxon>
        <taxon>Streptophyta</taxon>
        <taxon>Embryophyta</taxon>
        <taxon>Tracheophyta</taxon>
        <taxon>Spermatophyta</taxon>
        <taxon>Magnoliopsida</taxon>
        <taxon>eudicotyledons</taxon>
        <taxon>Gunneridae</taxon>
        <taxon>Pentapetalae</taxon>
        <taxon>rosids</taxon>
        <taxon>fabids</taxon>
        <taxon>Rosales</taxon>
        <taxon>Rosaceae</taxon>
        <taxon>Amygdaloideae</taxon>
        <taxon>Amygdaleae</taxon>
        <taxon>Prunus</taxon>
    </lineage>
</organism>
<evidence type="ECO:0000256" key="1">
    <source>
        <dbReference type="SAM" id="MobiDB-lite"/>
    </source>
</evidence>
<keyword evidence="3" id="KW-1185">Reference proteome</keyword>
<evidence type="ECO:0008006" key="4">
    <source>
        <dbReference type="Google" id="ProtNLM"/>
    </source>
</evidence>
<feature type="compositionally biased region" description="Basic residues" evidence="1">
    <location>
        <begin position="93"/>
        <end position="107"/>
    </location>
</feature>
<feature type="region of interest" description="Disordered" evidence="1">
    <location>
        <begin position="1"/>
        <end position="34"/>
    </location>
</feature>
<feature type="compositionally biased region" description="Polar residues" evidence="1">
    <location>
        <begin position="80"/>
        <end position="92"/>
    </location>
</feature>
<dbReference type="EMBL" id="CAEKKB010000006">
    <property type="protein sequence ID" value="CAB4313563.1"/>
    <property type="molecule type" value="Genomic_DNA"/>
</dbReference>